<organism evidence="11 12">
    <name type="scientific">Polysphondylium violaceum</name>
    <dbReference type="NCBI Taxonomy" id="133409"/>
    <lineage>
        <taxon>Eukaryota</taxon>
        <taxon>Amoebozoa</taxon>
        <taxon>Evosea</taxon>
        <taxon>Eumycetozoa</taxon>
        <taxon>Dictyostelia</taxon>
        <taxon>Dictyosteliales</taxon>
        <taxon>Dictyosteliaceae</taxon>
        <taxon>Polysphondylium</taxon>
    </lineage>
</organism>
<name>A0A8J4PTP7_9MYCE</name>
<feature type="repeat" description="Solcar" evidence="9">
    <location>
        <begin position="199"/>
        <end position="287"/>
    </location>
</feature>
<dbReference type="InterPro" id="IPR002067">
    <property type="entry name" value="MCP"/>
</dbReference>
<evidence type="ECO:0000256" key="1">
    <source>
        <dbReference type="ARBA" id="ARBA00004448"/>
    </source>
</evidence>
<evidence type="ECO:0000256" key="7">
    <source>
        <dbReference type="ARBA" id="ARBA00023128"/>
    </source>
</evidence>
<keyword evidence="12" id="KW-1185">Reference proteome</keyword>
<evidence type="ECO:0000256" key="6">
    <source>
        <dbReference type="ARBA" id="ARBA00022792"/>
    </source>
</evidence>
<evidence type="ECO:0000313" key="11">
    <source>
        <dbReference type="EMBL" id="KAF2073357.1"/>
    </source>
</evidence>
<feature type="repeat" description="Solcar" evidence="9">
    <location>
        <begin position="10"/>
        <end position="96"/>
    </location>
</feature>
<dbReference type="PRINTS" id="PR00926">
    <property type="entry name" value="MITOCARRIER"/>
</dbReference>
<comment type="similarity">
    <text evidence="2 10">Belongs to the mitochondrial carrier (TC 2.A.29) family.</text>
</comment>
<comment type="caution">
    <text evidence="11">The sequence shown here is derived from an EMBL/GenBank/DDBJ whole genome shotgun (WGS) entry which is preliminary data.</text>
</comment>
<dbReference type="InterPro" id="IPR002167">
    <property type="entry name" value="GDC-like"/>
</dbReference>
<evidence type="ECO:0000313" key="12">
    <source>
        <dbReference type="Proteomes" id="UP000695562"/>
    </source>
</evidence>
<dbReference type="AlphaFoldDB" id="A0A8J4PTP7"/>
<keyword evidence="8 9" id="KW-0472">Membrane</keyword>
<dbReference type="Gene3D" id="1.50.40.10">
    <property type="entry name" value="Mitochondrial carrier domain"/>
    <property type="match status" value="1"/>
</dbReference>
<dbReference type="InterPro" id="IPR023395">
    <property type="entry name" value="MCP_dom_sf"/>
</dbReference>
<dbReference type="EMBL" id="AJWJ01000209">
    <property type="protein sequence ID" value="KAF2073357.1"/>
    <property type="molecule type" value="Genomic_DNA"/>
</dbReference>
<keyword evidence="6" id="KW-0999">Mitochondrion inner membrane</keyword>
<dbReference type="PANTHER" id="PTHR24089">
    <property type="entry name" value="SOLUTE CARRIER FAMILY 25"/>
    <property type="match status" value="1"/>
</dbReference>
<dbReference type="Pfam" id="PF00153">
    <property type="entry name" value="Mito_carr"/>
    <property type="match status" value="3"/>
</dbReference>
<sequence>MSPTSSTSNNKPIVSFLSGGMAGVIAKSAVAPLERVKILYQIRSELYSLDSIHKSIQKIFRNEGIKGLWRGNTTTVARVFPYAAVQFLSYETIKKSVLPYETSFTLFLAGSCAGGCAVLATYPLDLLRARLAIDVSKTYTRPYDLFRRTLRNEGFRGIYRGIQPTLLGILPYGGISFSTFEFLKKKIPRNDKGELISSYKLICGGVAGGLAQTVSYPLDVVRRRMQTHGYGDGKVEVNLKKGTIETIYIIYKREGLLALYKGLSINYIKVIPTSAIAFYTYELFSSILSKL</sequence>
<evidence type="ECO:0000256" key="2">
    <source>
        <dbReference type="ARBA" id="ARBA00006375"/>
    </source>
</evidence>
<keyword evidence="7" id="KW-0496">Mitochondrion</keyword>
<dbReference type="GO" id="GO:0055085">
    <property type="term" value="P:transmembrane transport"/>
    <property type="evidence" value="ECO:0007669"/>
    <property type="project" value="InterPro"/>
</dbReference>
<protein>
    <recommendedName>
        <fullName evidence="13">Mitochondrial substrate carrier family protein</fullName>
    </recommendedName>
</protein>
<keyword evidence="4 9" id="KW-0812">Transmembrane</keyword>
<proteinExistence type="inferred from homology"/>
<dbReference type="PROSITE" id="PS50920">
    <property type="entry name" value="SOLCAR"/>
    <property type="match status" value="3"/>
</dbReference>
<accession>A0A8J4PTP7</accession>
<dbReference type="SUPFAM" id="SSF103506">
    <property type="entry name" value="Mitochondrial carrier"/>
    <property type="match status" value="1"/>
</dbReference>
<evidence type="ECO:0000256" key="10">
    <source>
        <dbReference type="RuleBase" id="RU000488"/>
    </source>
</evidence>
<dbReference type="GO" id="GO:0005743">
    <property type="term" value="C:mitochondrial inner membrane"/>
    <property type="evidence" value="ECO:0007669"/>
    <property type="project" value="UniProtKB-SubCell"/>
</dbReference>
<evidence type="ECO:0000256" key="9">
    <source>
        <dbReference type="PROSITE-ProRule" id="PRU00282"/>
    </source>
</evidence>
<evidence type="ECO:0000256" key="3">
    <source>
        <dbReference type="ARBA" id="ARBA00022448"/>
    </source>
</evidence>
<gene>
    <name evidence="11" type="ORF">CYY_005327</name>
</gene>
<evidence type="ECO:0000256" key="4">
    <source>
        <dbReference type="ARBA" id="ARBA00022692"/>
    </source>
</evidence>
<feature type="repeat" description="Solcar" evidence="9">
    <location>
        <begin position="101"/>
        <end position="186"/>
    </location>
</feature>
<evidence type="ECO:0000256" key="8">
    <source>
        <dbReference type="ARBA" id="ARBA00023136"/>
    </source>
</evidence>
<dbReference type="PRINTS" id="PR00928">
    <property type="entry name" value="GRAVESDC"/>
</dbReference>
<evidence type="ECO:0008006" key="13">
    <source>
        <dbReference type="Google" id="ProtNLM"/>
    </source>
</evidence>
<comment type="subcellular location">
    <subcellularLocation>
        <location evidence="1">Mitochondrion inner membrane</location>
        <topology evidence="1">Multi-pass membrane protein</topology>
    </subcellularLocation>
</comment>
<keyword evidence="3 10" id="KW-0813">Transport</keyword>
<dbReference type="OrthoDB" id="270584at2759"/>
<dbReference type="InterPro" id="IPR018108">
    <property type="entry name" value="MCP_transmembrane"/>
</dbReference>
<reference evidence="11" key="1">
    <citation type="submission" date="2020-01" db="EMBL/GenBank/DDBJ databases">
        <title>Development of genomics and gene disruption for Polysphondylium violaceum indicates a role for the polyketide synthase stlB in stalk morphogenesis.</title>
        <authorList>
            <person name="Narita B."/>
            <person name="Kawabe Y."/>
            <person name="Kin K."/>
            <person name="Saito T."/>
            <person name="Gibbs R."/>
            <person name="Kuspa A."/>
            <person name="Muzny D."/>
            <person name="Queller D."/>
            <person name="Richards S."/>
            <person name="Strassman J."/>
            <person name="Sucgang R."/>
            <person name="Worley K."/>
            <person name="Schaap P."/>
        </authorList>
    </citation>
    <scope>NUCLEOTIDE SEQUENCE</scope>
    <source>
        <strain evidence="11">QSvi11</strain>
    </source>
</reference>
<keyword evidence="5" id="KW-0677">Repeat</keyword>
<dbReference type="Proteomes" id="UP000695562">
    <property type="component" value="Unassembled WGS sequence"/>
</dbReference>
<evidence type="ECO:0000256" key="5">
    <source>
        <dbReference type="ARBA" id="ARBA00022737"/>
    </source>
</evidence>